<dbReference type="AlphaFoldDB" id="A0A9W7E3M1"/>
<proteinExistence type="predicted"/>
<keyword evidence="4" id="KW-1185">Reference proteome</keyword>
<feature type="compositionally biased region" description="Polar residues" evidence="1">
    <location>
        <begin position="120"/>
        <end position="136"/>
    </location>
</feature>
<accession>A0A9W7E3M1</accession>
<sequence>MLPLDKRKHLGFSALLAFGLYFVCIAIGRRRVGSNTQKQKFSALVSLVLTSVIGGAKEIFDLQQIGFPPLYDCPCRAEFADFVADLAGALLGIVIAVCLHKLCLYICFKSGREYGERGGDNSNSVEEQTNLQIDII</sequence>
<feature type="transmembrane region" description="Helical" evidence="2">
    <location>
        <begin position="86"/>
        <end position="108"/>
    </location>
</feature>
<feature type="transmembrane region" description="Helical" evidence="2">
    <location>
        <begin position="41"/>
        <end position="60"/>
    </location>
</feature>
<feature type="transmembrane region" description="Helical" evidence="2">
    <location>
        <begin position="12"/>
        <end position="29"/>
    </location>
</feature>
<keyword evidence="2" id="KW-0472">Membrane</keyword>
<evidence type="ECO:0000313" key="4">
    <source>
        <dbReference type="Proteomes" id="UP001165122"/>
    </source>
</evidence>
<evidence type="ECO:0000256" key="1">
    <source>
        <dbReference type="SAM" id="MobiDB-lite"/>
    </source>
</evidence>
<evidence type="ECO:0000313" key="3">
    <source>
        <dbReference type="EMBL" id="GMH66889.1"/>
    </source>
</evidence>
<protein>
    <submittedName>
        <fullName evidence="3">Uncharacterized protein</fullName>
    </submittedName>
</protein>
<organism evidence="3 4">
    <name type="scientific">Triparma laevis f. longispina</name>
    <dbReference type="NCBI Taxonomy" id="1714387"/>
    <lineage>
        <taxon>Eukaryota</taxon>
        <taxon>Sar</taxon>
        <taxon>Stramenopiles</taxon>
        <taxon>Ochrophyta</taxon>
        <taxon>Bolidophyceae</taxon>
        <taxon>Parmales</taxon>
        <taxon>Triparmaceae</taxon>
        <taxon>Triparma</taxon>
    </lineage>
</organism>
<evidence type="ECO:0000256" key="2">
    <source>
        <dbReference type="SAM" id="Phobius"/>
    </source>
</evidence>
<reference evidence="4" key="1">
    <citation type="journal article" date="2023" name="Commun. Biol.">
        <title>Genome analysis of Parmales, the sister group of diatoms, reveals the evolutionary specialization of diatoms from phago-mixotrophs to photoautotrophs.</title>
        <authorList>
            <person name="Ban H."/>
            <person name="Sato S."/>
            <person name="Yoshikawa S."/>
            <person name="Yamada K."/>
            <person name="Nakamura Y."/>
            <person name="Ichinomiya M."/>
            <person name="Sato N."/>
            <person name="Blanc-Mathieu R."/>
            <person name="Endo H."/>
            <person name="Kuwata A."/>
            <person name="Ogata H."/>
        </authorList>
    </citation>
    <scope>NUCLEOTIDE SEQUENCE [LARGE SCALE GENOMIC DNA]</scope>
    <source>
        <strain evidence="4">NIES 3700</strain>
    </source>
</reference>
<keyword evidence="2" id="KW-1133">Transmembrane helix</keyword>
<gene>
    <name evidence="3" type="ORF">TrLO_g12776</name>
</gene>
<feature type="region of interest" description="Disordered" evidence="1">
    <location>
        <begin position="116"/>
        <end position="136"/>
    </location>
</feature>
<dbReference type="Proteomes" id="UP001165122">
    <property type="component" value="Unassembled WGS sequence"/>
</dbReference>
<keyword evidence="2" id="KW-0812">Transmembrane</keyword>
<comment type="caution">
    <text evidence="3">The sequence shown here is derived from an EMBL/GenBank/DDBJ whole genome shotgun (WGS) entry which is preliminary data.</text>
</comment>
<dbReference type="EMBL" id="BRXW01000565">
    <property type="protein sequence ID" value="GMH66889.1"/>
    <property type="molecule type" value="Genomic_DNA"/>
</dbReference>
<name>A0A9W7E3M1_9STRA</name>